<gene>
    <name evidence="2" type="ORF">N1851_024261</name>
</gene>
<evidence type="ECO:0000313" key="3">
    <source>
        <dbReference type="Proteomes" id="UP001174136"/>
    </source>
</evidence>
<sequence>MKSRLTPRVPESDPAARTTSSRQNQPGLTMRSISPAQPPDPGKPCDVDVCEERGADGEERRRRAGCGPHTAPELGLGPLTTPDLLTSGTVWKISSIPLLALVRWHWLCSTRASELGSWISVSEAGVMQQSHCITAARCTTAMKPPVTVMAPGCGPISDVSDLCLWILFMSEGKRGAQIVEVQSVWIEADRPQDLGSDPKNEITEMSFFQKPPGWLSVFPRQQTEAPAPASTGPLLGALGPVLLTSLQGDITGGCGVFFQLQKGAATSQTKVGSFGSSETAKLKVQLARLQMEAKEKEMDIALVPPFRELEVAPYFCAFERIAMALKWPKEVWPILLQCKLTRKAQEAVYSLSLESSLNYEKVKEGILHTYALVPEAYRQKCRGHKKGGGQTLLDFRQGEESAL</sequence>
<feature type="compositionally biased region" description="Basic and acidic residues" evidence="1">
    <location>
        <begin position="43"/>
        <end position="61"/>
    </location>
</feature>
<organism evidence="2 3">
    <name type="scientific">Merluccius polli</name>
    <name type="common">Benguela hake</name>
    <name type="synonym">Merluccius cadenati</name>
    <dbReference type="NCBI Taxonomy" id="89951"/>
    <lineage>
        <taxon>Eukaryota</taxon>
        <taxon>Metazoa</taxon>
        <taxon>Chordata</taxon>
        <taxon>Craniata</taxon>
        <taxon>Vertebrata</taxon>
        <taxon>Euteleostomi</taxon>
        <taxon>Actinopterygii</taxon>
        <taxon>Neopterygii</taxon>
        <taxon>Teleostei</taxon>
        <taxon>Neoteleostei</taxon>
        <taxon>Acanthomorphata</taxon>
        <taxon>Zeiogadaria</taxon>
        <taxon>Gadariae</taxon>
        <taxon>Gadiformes</taxon>
        <taxon>Gadoidei</taxon>
        <taxon>Merlucciidae</taxon>
        <taxon>Merluccius</taxon>
    </lineage>
</organism>
<reference evidence="2" key="1">
    <citation type="journal article" date="2023" name="Front. Mar. Sci.">
        <title>A new Merluccius polli reference genome to investigate the effects of global change in West African waters.</title>
        <authorList>
            <person name="Mateo J.L."/>
            <person name="Blanco-Fernandez C."/>
            <person name="Garcia-Vazquez E."/>
            <person name="Machado-Schiaffino G."/>
        </authorList>
    </citation>
    <scope>NUCLEOTIDE SEQUENCE</scope>
    <source>
        <strain evidence="2">C29</strain>
        <tissue evidence="2">Fin</tissue>
    </source>
</reference>
<comment type="caution">
    <text evidence="2">The sequence shown here is derived from an EMBL/GenBank/DDBJ whole genome shotgun (WGS) entry which is preliminary data.</text>
</comment>
<dbReference type="PANTHER" id="PTHR46888">
    <property type="entry name" value="ZINC KNUCKLE DOMAINCONTAINING PROTEIN-RELATED"/>
    <property type="match status" value="1"/>
</dbReference>
<protein>
    <submittedName>
        <fullName evidence="2">Uncharacterized protein</fullName>
    </submittedName>
</protein>
<proteinExistence type="predicted"/>
<feature type="compositionally biased region" description="Low complexity" evidence="1">
    <location>
        <begin position="65"/>
        <end position="79"/>
    </location>
</feature>
<accession>A0AA47MFM8</accession>
<dbReference type="PANTHER" id="PTHR46888:SF13">
    <property type="entry name" value="RIBONUCLEASE H"/>
    <property type="match status" value="1"/>
</dbReference>
<feature type="region of interest" description="Disordered" evidence="1">
    <location>
        <begin position="1"/>
        <end position="79"/>
    </location>
</feature>
<evidence type="ECO:0000256" key="1">
    <source>
        <dbReference type="SAM" id="MobiDB-lite"/>
    </source>
</evidence>
<name>A0AA47MFM8_MERPO</name>
<feature type="compositionally biased region" description="Polar residues" evidence="1">
    <location>
        <begin position="17"/>
        <end position="35"/>
    </location>
</feature>
<dbReference type="EMBL" id="JAOPHQ010004550">
    <property type="protein sequence ID" value="KAK0139181.1"/>
    <property type="molecule type" value="Genomic_DNA"/>
</dbReference>
<keyword evidence="3" id="KW-1185">Reference proteome</keyword>
<dbReference type="Proteomes" id="UP001174136">
    <property type="component" value="Unassembled WGS sequence"/>
</dbReference>
<evidence type="ECO:0000313" key="2">
    <source>
        <dbReference type="EMBL" id="KAK0139181.1"/>
    </source>
</evidence>
<dbReference type="AlphaFoldDB" id="A0AA47MFM8"/>